<evidence type="ECO:0000313" key="12">
    <source>
        <dbReference type="Proteomes" id="UP000808349"/>
    </source>
</evidence>
<keyword evidence="3" id="KW-0001">2Fe-2S</keyword>
<dbReference type="CDD" id="cd00207">
    <property type="entry name" value="fer2"/>
    <property type="match status" value="1"/>
</dbReference>
<dbReference type="GO" id="GO:0046872">
    <property type="term" value="F:metal ion binding"/>
    <property type="evidence" value="ECO:0007669"/>
    <property type="project" value="UniProtKB-KW"/>
</dbReference>
<dbReference type="InterPro" id="IPR039261">
    <property type="entry name" value="FNR_nucleotide-bd"/>
</dbReference>
<dbReference type="GO" id="GO:0051537">
    <property type="term" value="F:2 iron, 2 sulfur cluster binding"/>
    <property type="evidence" value="ECO:0007669"/>
    <property type="project" value="UniProtKB-KW"/>
</dbReference>
<name>A0A9D7S6T9_9BACT</name>
<dbReference type="Pfam" id="PF00175">
    <property type="entry name" value="NAD_binding_1"/>
    <property type="match status" value="1"/>
</dbReference>
<evidence type="ECO:0000256" key="7">
    <source>
        <dbReference type="ARBA" id="ARBA00023004"/>
    </source>
</evidence>
<dbReference type="InterPro" id="IPR036010">
    <property type="entry name" value="2Fe-2S_ferredoxin-like_sf"/>
</dbReference>
<evidence type="ECO:0000256" key="5">
    <source>
        <dbReference type="ARBA" id="ARBA00022827"/>
    </source>
</evidence>
<dbReference type="Pfam" id="PF00111">
    <property type="entry name" value="Fer2"/>
    <property type="match status" value="1"/>
</dbReference>
<evidence type="ECO:0000259" key="10">
    <source>
        <dbReference type="PROSITE" id="PS51384"/>
    </source>
</evidence>
<keyword evidence="8" id="KW-0411">Iron-sulfur</keyword>
<dbReference type="PRINTS" id="PR00410">
    <property type="entry name" value="PHEHYDRXLASE"/>
</dbReference>
<gene>
    <name evidence="11" type="ORF">IPO85_01720</name>
</gene>
<keyword evidence="5" id="KW-0274">FAD</keyword>
<dbReference type="Gene3D" id="3.10.20.30">
    <property type="match status" value="1"/>
</dbReference>
<evidence type="ECO:0000256" key="2">
    <source>
        <dbReference type="ARBA" id="ARBA00022630"/>
    </source>
</evidence>
<dbReference type="InterPro" id="IPR001041">
    <property type="entry name" value="2Fe-2S_ferredoxin-type"/>
</dbReference>
<dbReference type="InterPro" id="IPR017927">
    <property type="entry name" value="FAD-bd_FR_type"/>
</dbReference>
<dbReference type="InterPro" id="IPR008333">
    <property type="entry name" value="Cbr1-like_FAD-bd_dom"/>
</dbReference>
<dbReference type="Gene3D" id="2.40.30.10">
    <property type="entry name" value="Translation factors"/>
    <property type="match status" value="1"/>
</dbReference>
<dbReference type="InterPro" id="IPR050415">
    <property type="entry name" value="MRET"/>
</dbReference>
<dbReference type="CDD" id="cd06214">
    <property type="entry name" value="PA_degradation_oxidoreductase_like"/>
    <property type="match status" value="1"/>
</dbReference>
<evidence type="ECO:0000256" key="6">
    <source>
        <dbReference type="ARBA" id="ARBA00023002"/>
    </source>
</evidence>
<proteinExistence type="predicted"/>
<keyword evidence="4" id="KW-0479">Metal-binding</keyword>
<dbReference type="PROSITE" id="PS51384">
    <property type="entry name" value="FAD_FR"/>
    <property type="match status" value="1"/>
</dbReference>
<keyword evidence="2" id="KW-0285">Flavoprotein</keyword>
<dbReference type="InterPro" id="IPR012675">
    <property type="entry name" value="Beta-grasp_dom_sf"/>
</dbReference>
<protein>
    <submittedName>
        <fullName evidence="11">Ferredoxin--NADP reductase</fullName>
    </submittedName>
</protein>
<evidence type="ECO:0000256" key="4">
    <source>
        <dbReference type="ARBA" id="ARBA00022723"/>
    </source>
</evidence>
<dbReference type="PANTHER" id="PTHR47354">
    <property type="entry name" value="NADH OXIDOREDUCTASE HCR"/>
    <property type="match status" value="1"/>
</dbReference>
<comment type="caution">
    <text evidence="11">The sequence shown here is derived from an EMBL/GenBank/DDBJ whole genome shotgun (WGS) entry which is preliminary data.</text>
</comment>
<feature type="domain" description="FAD-binding FR-type" evidence="10">
    <location>
        <begin position="1"/>
        <end position="104"/>
    </location>
</feature>
<evidence type="ECO:0000256" key="3">
    <source>
        <dbReference type="ARBA" id="ARBA00022714"/>
    </source>
</evidence>
<keyword evidence="6" id="KW-0560">Oxidoreductase</keyword>
<dbReference type="GO" id="GO:0016491">
    <property type="term" value="F:oxidoreductase activity"/>
    <property type="evidence" value="ECO:0007669"/>
    <property type="project" value="UniProtKB-KW"/>
</dbReference>
<evidence type="ECO:0000259" key="9">
    <source>
        <dbReference type="PROSITE" id="PS51085"/>
    </source>
</evidence>
<evidence type="ECO:0000256" key="1">
    <source>
        <dbReference type="ARBA" id="ARBA00001974"/>
    </source>
</evidence>
<dbReference type="SUPFAM" id="SSF54292">
    <property type="entry name" value="2Fe-2S ferredoxin-like"/>
    <property type="match status" value="1"/>
</dbReference>
<dbReference type="SUPFAM" id="SSF52343">
    <property type="entry name" value="Ferredoxin reductase-like, C-terminal NADP-linked domain"/>
    <property type="match status" value="1"/>
</dbReference>
<dbReference type="SUPFAM" id="SSF63380">
    <property type="entry name" value="Riboflavin synthase domain-like"/>
    <property type="match status" value="1"/>
</dbReference>
<accession>A0A9D7S6T9</accession>
<dbReference type="PRINTS" id="PR00371">
    <property type="entry name" value="FPNCR"/>
</dbReference>
<dbReference type="Pfam" id="PF00970">
    <property type="entry name" value="FAD_binding_6"/>
    <property type="match status" value="1"/>
</dbReference>
<dbReference type="InterPro" id="IPR017938">
    <property type="entry name" value="Riboflavin_synthase-like_b-brl"/>
</dbReference>
<evidence type="ECO:0000256" key="8">
    <source>
        <dbReference type="ARBA" id="ARBA00023014"/>
    </source>
</evidence>
<dbReference type="PANTHER" id="PTHR47354:SF8">
    <property type="entry name" value="1,2-PHENYLACETYL-COA EPOXIDASE, SUBUNIT E"/>
    <property type="match status" value="1"/>
</dbReference>
<feature type="domain" description="2Fe-2S ferredoxin-type" evidence="9">
    <location>
        <begin position="270"/>
        <end position="359"/>
    </location>
</feature>
<comment type="cofactor">
    <cofactor evidence="1">
        <name>FAD</name>
        <dbReference type="ChEBI" id="CHEBI:57692"/>
    </cofactor>
</comment>
<dbReference type="InterPro" id="IPR001709">
    <property type="entry name" value="Flavoprot_Pyr_Nucl_cyt_Rdtase"/>
</dbReference>
<evidence type="ECO:0000313" key="11">
    <source>
        <dbReference type="EMBL" id="MBK9716242.1"/>
    </source>
</evidence>
<organism evidence="11 12">
    <name type="scientific">Candidatus Defluviibacterium haderslevense</name>
    <dbReference type="NCBI Taxonomy" id="2981993"/>
    <lineage>
        <taxon>Bacteria</taxon>
        <taxon>Pseudomonadati</taxon>
        <taxon>Bacteroidota</taxon>
        <taxon>Saprospiria</taxon>
        <taxon>Saprospirales</taxon>
        <taxon>Saprospiraceae</taxon>
        <taxon>Candidatus Defluviibacterium</taxon>
    </lineage>
</organism>
<dbReference type="Gene3D" id="3.40.50.80">
    <property type="entry name" value="Nucleotide-binding domain of ferredoxin-NADP reductase (FNR) module"/>
    <property type="match status" value="1"/>
</dbReference>
<sequence>MIFYSLIVKQIIKESEDARSIILDIPVDHPLLQFKAGQFLNIQIHHKNEVLQRCYSISSIPNNPNLQFTVKAVKGGIVSNFLVNQLKVNDVLEVSGPQGHFALAPNDEVRRAHYFIAAGSGITPIYSMIQTLLENEPKSSIYLLYGNRSEEDIIFKEKLAELQNKFEGQFFVEHILSKAGKKSMFGFLTASKEKWTGLVGRINEQQLKIFLQKYSILNVPAQYYICGPGLFIQNIESTLKDLMVPIKDIHKEYFSIEPVQIDSISTNLASRVSGTYQGKAFDILLKPNEKILDGLLREKLNPPYSCSSGACATCIAKLVSGKVHMDVSMALDQSEIEAGYILTCQAKPLTAEVEINYDL</sequence>
<dbReference type="InterPro" id="IPR006058">
    <property type="entry name" value="2Fe2S_fd_BS"/>
</dbReference>
<reference evidence="11 12" key="1">
    <citation type="submission" date="2020-10" db="EMBL/GenBank/DDBJ databases">
        <title>Connecting structure to function with the recovery of over 1000 high-quality activated sludge metagenome-assembled genomes encoding full-length rRNA genes using long-read sequencing.</title>
        <authorList>
            <person name="Singleton C.M."/>
            <person name="Petriglieri F."/>
            <person name="Kristensen J.M."/>
            <person name="Kirkegaard R.H."/>
            <person name="Michaelsen T.Y."/>
            <person name="Andersen M.H."/>
            <person name="Karst S.M."/>
            <person name="Dueholm M.S."/>
            <person name="Nielsen P.H."/>
            <person name="Albertsen M."/>
        </authorList>
    </citation>
    <scope>NUCLEOTIDE SEQUENCE [LARGE SCALE GENOMIC DNA]</scope>
    <source>
        <strain evidence="11">Ribe_18-Q3-R11-54_BAT3C.373</strain>
    </source>
</reference>
<dbReference type="AlphaFoldDB" id="A0A9D7S6T9"/>
<dbReference type="PROSITE" id="PS51085">
    <property type="entry name" value="2FE2S_FER_2"/>
    <property type="match status" value="1"/>
</dbReference>
<dbReference type="GO" id="GO:0050660">
    <property type="term" value="F:flavin adenine dinucleotide binding"/>
    <property type="evidence" value="ECO:0007669"/>
    <property type="project" value="TreeGrafter"/>
</dbReference>
<dbReference type="EMBL" id="JADKFW010000004">
    <property type="protein sequence ID" value="MBK9716242.1"/>
    <property type="molecule type" value="Genomic_DNA"/>
</dbReference>
<dbReference type="PROSITE" id="PS00197">
    <property type="entry name" value="2FE2S_FER_1"/>
    <property type="match status" value="1"/>
</dbReference>
<dbReference type="Proteomes" id="UP000808349">
    <property type="component" value="Unassembled WGS sequence"/>
</dbReference>
<keyword evidence="7" id="KW-0408">Iron</keyword>
<dbReference type="InterPro" id="IPR001433">
    <property type="entry name" value="OxRdtase_FAD/NAD-bd"/>
</dbReference>